<dbReference type="Pfam" id="PF00975">
    <property type="entry name" value="Thioesterase"/>
    <property type="match status" value="1"/>
</dbReference>
<organism evidence="2 3">
    <name type="scientific">Polytolypa hystricis (strain UAMH7299)</name>
    <dbReference type="NCBI Taxonomy" id="1447883"/>
    <lineage>
        <taxon>Eukaryota</taxon>
        <taxon>Fungi</taxon>
        <taxon>Dikarya</taxon>
        <taxon>Ascomycota</taxon>
        <taxon>Pezizomycotina</taxon>
        <taxon>Eurotiomycetes</taxon>
        <taxon>Eurotiomycetidae</taxon>
        <taxon>Onygenales</taxon>
        <taxon>Onygenales incertae sedis</taxon>
        <taxon>Polytolypa</taxon>
    </lineage>
</organism>
<evidence type="ECO:0000313" key="2">
    <source>
        <dbReference type="EMBL" id="PGH19647.1"/>
    </source>
</evidence>
<evidence type="ECO:0000259" key="1">
    <source>
        <dbReference type="Pfam" id="PF00975"/>
    </source>
</evidence>
<feature type="domain" description="Thioesterase" evidence="1">
    <location>
        <begin position="32"/>
        <end position="146"/>
    </location>
</feature>
<protein>
    <recommendedName>
        <fullName evidence="1">Thioesterase domain-containing protein</fullName>
    </recommendedName>
</protein>
<accession>A0A2B7YGB6</accession>
<dbReference type="OrthoDB" id="10253869at2759"/>
<dbReference type="SUPFAM" id="SSF53474">
    <property type="entry name" value="alpha/beta-Hydrolases"/>
    <property type="match status" value="1"/>
</dbReference>
<dbReference type="Gene3D" id="3.40.50.1820">
    <property type="entry name" value="alpha/beta hydrolase"/>
    <property type="match status" value="1"/>
</dbReference>
<name>A0A2B7YGB6_POLH7</name>
<dbReference type="EMBL" id="PDNA01000045">
    <property type="protein sequence ID" value="PGH19647.1"/>
    <property type="molecule type" value="Genomic_DNA"/>
</dbReference>
<gene>
    <name evidence="2" type="ORF">AJ80_03802</name>
</gene>
<reference evidence="2 3" key="1">
    <citation type="submission" date="2017-10" db="EMBL/GenBank/DDBJ databases">
        <title>Comparative genomics in systemic dimorphic fungi from Ajellomycetaceae.</title>
        <authorList>
            <person name="Munoz J.F."/>
            <person name="Mcewen J.G."/>
            <person name="Clay O.K."/>
            <person name="Cuomo C.A."/>
        </authorList>
    </citation>
    <scope>NUCLEOTIDE SEQUENCE [LARGE SCALE GENOMIC DNA]</scope>
    <source>
        <strain evidence="2 3">UAMH7299</strain>
    </source>
</reference>
<sequence length="332" mass="37111">MSINPTVQPEPVEDEHLSLVQVGPSCRNGPPPLVLIHDGGGTSVSYFYLNSLDRQVYAIQNPRFYAAEPWEYGILEMAQVYADFILSVVPAGPLLLGGWSLGGLLSLEIASILAGHPSVRIVGIVMIDSICTYHAPKLNHNLTNYGPVFRDITLEDTRKLVAQNMRHAVTAVNNWIPPAFRACGDADLYLRRREIEKDFVSAIKEGKLAPSKNSTLTKLIYERYEDLVEGAAPDDGASPTRPRRLLQRSPPRTVLLRCLKQVPMTEPENPETTSRVDIMRKQEKLGWERYNDEMITAVFDLPGHHFEIFADEHIDDVTAKIKQACAILERGT</sequence>
<proteinExistence type="predicted"/>
<dbReference type="Proteomes" id="UP000224634">
    <property type="component" value="Unassembled WGS sequence"/>
</dbReference>
<dbReference type="InterPro" id="IPR001031">
    <property type="entry name" value="Thioesterase"/>
</dbReference>
<keyword evidence="3" id="KW-1185">Reference proteome</keyword>
<dbReference type="AlphaFoldDB" id="A0A2B7YGB6"/>
<evidence type="ECO:0000313" key="3">
    <source>
        <dbReference type="Proteomes" id="UP000224634"/>
    </source>
</evidence>
<comment type="caution">
    <text evidence="2">The sequence shown here is derived from an EMBL/GenBank/DDBJ whole genome shotgun (WGS) entry which is preliminary data.</text>
</comment>
<dbReference type="InterPro" id="IPR029058">
    <property type="entry name" value="AB_hydrolase_fold"/>
</dbReference>